<evidence type="ECO:0000256" key="3">
    <source>
        <dbReference type="ARBA" id="ARBA00022737"/>
    </source>
</evidence>
<feature type="compositionally biased region" description="Basic and acidic residues" evidence="6">
    <location>
        <begin position="17"/>
        <end position="32"/>
    </location>
</feature>
<comment type="caution">
    <text evidence="7">The sequence shown here is derived from an EMBL/GenBank/DDBJ whole genome shotgun (WGS) entry which is preliminary data.</text>
</comment>
<organism evidence="7 8">
    <name type="scientific">Ostreobium quekettii</name>
    <dbReference type="NCBI Taxonomy" id="121088"/>
    <lineage>
        <taxon>Eukaryota</taxon>
        <taxon>Viridiplantae</taxon>
        <taxon>Chlorophyta</taxon>
        <taxon>core chlorophytes</taxon>
        <taxon>Ulvophyceae</taxon>
        <taxon>TCBD clade</taxon>
        <taxon>Bryopsidales</taxon>
        <taxon>Ostreobineae</taxon>
        <taxon>Ostreobiaceae</taxon>
        <taxon>Ostreobium</taxon>
    </lineage>
</organism>
<evidence type="ECO:0000256" key="4">
    <source>
        <dbReference type="ARBA" id="ARBA00022927"/>
    </source>
</evidence>
<dbReference type="EMBL" id="CAJHUC010000296">
    <property type="protein sequence ID" value="CAD7695024.1"/>
    <property type="molecule type" value="Genomic_DNA"/>
</dbReference>
<accession>A0A8S1IN49</accession>
<keyword evidence="4 5" id="KW-0653">Protein transport</keyword>
<reference evidence="7" key="1">
    <citation type="submission" date="2020-12" db="EMBL/GenBank/DDBJ databases">
        <authorList>
            <person name="Iha C."/>
        </authorList>
    </citation>
    <scope>NUCLEOTIDE SEQUENCE</scope>
</reference>
<dbReference type="SMART" id="SM00185">
    <property type="entry name" value="ARM"/>
    <property type="match status" value="7"/>
</dbReference>
<dbReference type="InterPro" id="IPR024931">
    <property type="entry name" value="Importin_alpha"/>
</dbReference>
<evidence type="ECO:0000256" key="2">
    <source>
        <dbReference type="ARBA" id="ARBA00022448"/>
    </source>
</evidence>
<keyword evidence="8" id="KW-1185">Reference proteome</keyword>
<name>A0A8S1IN49_9CHLO</name>
<feature type="region of interest" description="Disordered" evidence="6">
    <location>
        <begin position="1"/>
        <end position="32"/>
    </location>
</feature>
<dbReference type="GO" id="GO:0061608">
    <property type="term" value="F:nuclear import signal receptor activity"/>
    <property type="evidence" value="ECO:0007669"/>
    <property type="project" value="InterPro"/>
</dbReference>
<dbReference type="OrthoDB" id="29145at2759"/>
<evidence type="ECO:0000256" key="1">
    <source>
        <dbReference type="ARBA" id="ARBA00010394"/>
    </source>
</evidence>
<keyword evidence="2 5" id="KW-0813">Transport</keyword>
<dbReference type="PIRSF" id="PIRSF005673">
    <property type="entry name" value="Importin_alpha"/>
    <property type="match status" value="1"/>
</dbReference>
<gene>
    <name evidence="7" type="ORF">OSTQU699_LOCUS385</name>
</gene>
<comment type="similarity">
    <text evidence="1 5">Belongs to the importin alpha family.</text>
</comment>
<dbReference type="GO" id="GO:0005737">
    <property type="term" value="C:cytoplasm"/>
    <property type="evidence" value="ECO:0007669"/>
    <property type="project" value="InterPro"/>
</dbReference>
<evidence type="ECO:0000256" key="5">
    <source>
        <dbReference type="PIRNR" id="PIRNR005673"/>
    </source>
</evidence>
<dbReference type="GO" id="GO:0006606">
    <property type="term" value="P:protein import into nucleus"/>
    <property type="evidence" value="ECO:0007669"/>
    <property type="project" value="InterPro"/>
</dbReference>
<protein>
    <recommendedName>
        <fullName evidence="5">Importin subunit alpha</fullName>
    </recommendedName>
</protein>
<evidence type="ECO:0000313" key="7">
    <source>
        <dbReference type="EMBL" id="CAD7695024.1"/>
    </source>
</evidence>
<evidence type="ECO:0000313" key="8">
    <source>
        <dbReference type="Proteomes" id="UP000708148"/>
    </source>
</evidence>
<dbReference type="AlphaFoldDB" id="A0A8S1IN49"/>
<evidence type="ECO:0000256" key="6">
    <source>
        <dbReference type="SAM" id="MobiDB-lite"/>
    </source>
</evidence>
<dbReference type="Pfam" id="PF00514">
    <property type="entry name" value="Arm"/>
    <property type="match status" value="1"/>
</dbReference>
<dbReference type="InterPro" id="IPR016024">
    <property type="entry name" value="ARM-type_fold"/>
</dbReference>
<keyword evidence="3" id="KW-0677">Repeat</keyword>
<dbReference type="Gene3D" id="1.25.10.10">
    <property type="entry name" value="Leucine-rich Repeat Variant"/>
    <property type="match status" value="1"/>
</dbReference>
<sequence>MSSKRKPAMGRAGITGKEAKEQSRRRAVDLSTQRRDALLRSKRLRRVFEDGDGNGDGLFTSLDPLALQTAVNQAVRQAASSQASQDGRLAGDLRYLRKLLSEGEESASGAVLEAGAVPVLVSALQPGPTGPHAVEASLEAGWALAYLAGGSHAVASAVLPASPALIAHLSCGMGAPLAEVSAWAIGNLAADCSEFSDTLVANGAVRALAELMFSVGRGVGAHETVVAAITASWALANLVRFSSVAAKQLLAAPQAPTRLLEMLSLDHPKIVTEVAWLLTYLLSRDPGQIEPVLASGVVAPLIRLLSSSVGKLEADLDGSRATLTPVLRCLGNIAAGPDLQAARDLVSAEGGVGVRCMVECLNSSHRGLQKEAAWALSNIAGSPDKMGPSAVKNSGAVPVLLDMTRRCAFDVKKEVAFTLANVCVGSEKEEPDVEFLQSVISTEHNLLETFLSFMKSPDMEAARLGIRFVEVVLRVVPNGPKLVESADGIFALEELQFKGPEDLQRLAADLVDKYYGEDYGLEDDAM</sequence>
<dbReference type="Proteomes" id="UP000708148">
    <property type="component" value="Unassembled WGS sequence"/>
</dbReference>
<dbReference type="PANTHER" id="PTHR23316">
    <property type="entry name" value="IMPORTIN ALPHA"/>
    <property type="match status" value="1"/>
</dbReference>
<dbReference type="InterPro" id="IPR000225">
    <property type="entry name" value="Armadillo"/>
</dbReference>
<dbReference type="SUPFAM" id="SSF48371">
    <property type="entry name" value="ARM repeat"/>
    <property type="match status" value="1"/>
</dbReference>
<dbReference type="InterPro" id="IPR011989">
    <property type="entry name" value="ARM-like"/>
</dbReference>
<proteinExistence type="inferred from homology"/>